<evidence type="ECO:0000256" key="3">
    <source>
        <dbReference type="ARBA" id="ARBA00022729"/>
    </source>
</evidence>
<keyword evidence="3 4" id="KW-0732">Signal</keyword>
<sequence length="340" mass="36330">MKSNRLKKLACAAVAALPLTVAAVHAQEPNDPFRGPALEALKGKWVAYLPISAGFDLAQAWGGVVKTEAERYGMKFTIQDPNWSTDAMSQGMTSLIAEKPDVIVTQNPDTQSLARLMMQAQRQGIAVIQLNMQGAVQTDAFVGPDFIALGRQVANMMVSKCGADSNTSHKISIVQGVLTGGVSYFQIQGIMEVLKEHSEIKIVSSQAADWDASKARAVTETVLQQNPDLCGIIDVWDGQAIGTGSAVKQAGMSDKVYVVTSGGGAKSTCDLLRDGTFSAVVNYDAPGMGRDAWTAIMVAMQNGGGAKMKTQIYSPSFVMTKNNVDEASCWNPENYAKLLR</sequence>
<dbReference type="PANTHER" id="PTHR46847">
    <property type="entry name" value="D-ALLOSE-BINDING PERIPLASMIC PROTEIN-RELATED"/>
    <property type="match status" value="1"/>
</dbReference>
<keyword evidence="7" id="KW-1185">Reference proteome</keyword>
<dbReference type="Proteomes" id="UP000244081">
    <property type="component" value="Unassembled WGS sequence"/>
</dbReference>
<dbReference type="InterPro" id="IPR028082">
    <property type="entry name" value="Peripla_BP_I"/>
</dbReference>
<evidence type="ECO:0000256" key="4">
    <source>
        <dbReference type="SAM" id="SignalP"/>
    </source>
</evidence>
<dbReference type="Pfam" id="PF13407">
    <property type="entry name" value="Peripla_BP_4"/>
    <property type="match status" value="1"/>
</dbReference>
<comment type="caution">
    <text evidence="6">The sequence shown here is derived from an EMBL/GenBank/DDBJ whole genome shotgun (WGS) entry which is preliminary data.</text>
</comment>
<dbReference type="RefSeq" id="WP_107989851.1">
    <property type="nucleotide sequence ID" value="NZ_QAYG01000003.1"/>
</dbReference>
<evidence type="ECO:0000256" key="2">
    <source>
        <dbReference type="ARBA" id="ARBA00007639"/>
    </source>
</evidence>
<dbReference type="Gene3D" id="3.40.50.2300">
    <property type="match status" value="2"/>
</dbReference>
<evidence type="ECO:0000256" key="1">
    <source>
        <dbReference type="ARBA" id="ARBA00004196"/>
    </source>
</evidence>
<comment type="similarity">
    <text evidence="2">Belongs to the bacterial solute-binding protein 2 family.</text>
</comment>
<dbReference type="CDD" id="cd01536">
    <property type="entry name" value="PBP1_ABC_sugar_binding-like"/>
    <property type="match status" value="1"/>
</dbReference>
<proteinExistence type="inferred from homology"/>
<comment type="subcellular location">
    <subcellularLocation>
        <location evidence="1">Cell envelope</location>
    </subcellularLocation>
</comment>
<accession>A0A2T5VBB4</accession>
<feature type="chain" id="PRO_5015629801" evidence="4">
    <location>
        <begin position="27"/>
        <end position="340"/>
    </location>
</feature>
<dbReference type="AlphaFoldDB" id="A0A2T5VBB4"/>
<evidence type="ECO:0000313" key="6">
    <source>
        <dbReference type="EMBL" id="PTW61034.1"/>
    </source>
</evidence>
<dbReference type="PANTHER" id="PTHR46847:SF1">
    <property type="entry name" value="D-ALLOSE-BINDING PERIPLASMIC PROTEIN-RELATED"/>
    <property type="match status" value="1"/>
</dbReference>
<organism evidence="6 7">
    <name type="scientific">Breoghania corrubedonensis</name>
    <dbReference type="NCBI Taxonomy" id="665038"/>
    <lineage>
        <taxon>Bacteria</taxon>
        <taxon>Pseudomonadati</taxon>
        <taxon>Pseudomonadota</taxon>
        <taxon>Alphaproteobacteria</taxon>
        <taxon>Hyphomicrobiales</taxon>
        <taxon>Stappiaceae</taxon>
        <taxon>Breoghania</taxon>
    </lineage>
</organism>
<dbReference type="OrthoDB" id="7716943at2"/>
<reference evidence="6 7" key="1">
    <citation type="submission" date="2018-04" db="EMBL/GenBank/DDBJ databases">
        <title>Genomic Encyclopedia of Archaeal and Bacterial Type Strains, Phase II (KMG-II): from individual species to whole genera.</title>
        <authorList>
            <person name="Goeker M."/>
        </authorList>
    </citation>
    <scope>NUCLEOTIDE SEQUENCE [LARGE SCALE GENOMIC DNA]</scope>
    <source>
        <strain evidence="6 7">DSM 23382</strain>
    </source>
</reference>
<evidence type="ECO:0000313" key="7">
    <source>
        <dbReference type="Proteomes" id="UP000244081"/>
    </source>
</evidence>
<dbReference type="InterPro" id="IPR025997">
    <property type="entry name" value="SBP_2_dom"/>
</dbReference>
<gene>
    <name evidence="6" type="ORF">C8N35_103216</name>
</gene>
<protein>
    <submittedName>
        <fullName evidence="6">Monosaccharide ABC transporter substrate-binding protein (CUT2 family)</fullName>
    </submittedName>
</protein>
<feature type="domain" description="Periplasmic binding protein" evidence="5">
    <location>
        <begin position="47"/>
        <end position="300"/>
    </location>
</feature>
<feature type="signal peptide" evidence="4">
    <location>
        <begin position="1"/>
        <end position="26"/>
    </location>
</feature>
<dbReference type="GO" id="GO:0030313">
    <property type="term" value="C:cell envelope"/>
    <property type="evidence" value="ECO:0007669"/>
    <property type="project" value="UniProtKB-SubCell"/>
</dbReference>
<name>A0A2T5VBB4_9HYPH</name>
<evidence type="ECO:0000259" key="5">
    <source>
        <dbReference type="Pfam" id="PF13407"/>
    </source>
</evidence>
<dbReference type="SUPFAM" id="SSF53822">
    <property type="entry name" value="Periplasmic binding protein-like I"/>
    <property type="match status" value="1"/>
</dbReference>
<dbReference type="EMBL" id="QAYG01000003">
    <property type="protein sequence ID" value="PTW61034.1"/>
    <property type="molecule type" value="Genomic_DNA"/>
</dbReference>
<dbReference type="GO" id="GO:0030246">
    <property type="term" value="F:carbohydrate binding"/>
    <property type="evidence" value="ECO:0007669"/>
    <property type="project" value="UniProtKB-ARBA"/>
</dbReference>